<name>A0A645ARW1_9ZZZZ</name>
<evidence type="ECO:0000313" key="1">
    <source>
        <dbReference type="EMBL" id="MPM56015.1"/>
    </source>
</evidence>
<protein>
    <submittedName>
        <fullName evidence="1">Uncharacterized protein</fullName>
    </submittedName>
</protein>
<gene>
    <name evidence="1" type="ORF">SDC9_102813</name>
</gene>
<reference evidence="1" key="1">
    <citation type="submission" date="2019-08" db="EMBL/GenBank/DDBJ databases">
        <authorList>
            <person name="Kucharzyk K."/>
            <person name="Murdoch R.W."/>
            <person name="Higgins S."/>
            <person name="Loffler F."/>
        </authorList>
    </citation>
    <scope>NUCLEOTIDE SEQUENCE</scope>
</reference>
<accession>A0A645ARW1</accession>
<proteinExistence type="predicted"/>
<comment type="caution">
    <text evidence="1">The sequence shown here is derived from an EMBL/GenBank/DDBJ whole genome shotgun (WGS) entry which is preliminary data.</text>
</comment>
<dbReference type="EMBL" id="VSSQ01015542">
    <property type="protein sequence ID" value="MPM56015.1"/>
    <property type="molecule type" value="Genomic_DNA"/>
</dbReference>
<dbReference type="AlphaFoldDB" id="A0A645ARW1"/>
<sequence>MNIISNIKAEARIASNMYANTFSINEKFDLLIGPFKKEG</sequence>
<organism evidence="1">
    <name type="scientific">bioreactor metagenome</name>
    <dbReference type="NCBI Taxonomy" id="1076179"/>
    <lineage>
        <taxon>unclassified sequences</taxon>
        <taxon>metagenomes</taxon>
        <taxon>ecological metagenomes</taxon>
    </lineage>
</organism>